<dbReference type="Gene3D" id="3.40.640.10">
    <property type="entry name" value="Type I PLP-dependent aspartate aminotransferase-like (Major domain)"/>
    <property type="match status" value="1"/>
</dbReference>
<dbReference type="Pfam" id="PF00155">
    <property type="entry name" value="Aminotran_1_2"/>
    <property type="match status" value="1"/>
</dbReference>
<feature type="region of interest" description="N-terminal hotdog fold" evidence="7">
    <location>
        <begin position="929"/>
        <end position="1057"/>
    </location>
</feature>
<dbReference type="InterPro" id="IPR016036">
    <property type="entry name" value="Malonyl_transacylase_ACP-bd"/>
</dbReference>
<comment type="cofactor">
    <cofactor evidence="1">
        <name>pyridoxal 5'-phosphate</name>
        <dbReference type="ChEBI" id="CHEBI:597326"/>
    </cofactor>
</comment>
<feature type="active site" description="Proton acceptor; for dehydratase activity" evidence="7">
    <location>
        <position position="961"/>
    </location>
</feature>
<dbReference type="Pfam" id="PF02801">
    <property type="entry name" value="Ketoacyl-synt_C"/>
    <property type="match status" value="1"/>
</dbReference>
<dbReference type="SMART" id="SM00823">
    <property type="entry name" value="PKS_PP"/>
    <property type="match status" value="1"/>
</dbReference>
<dbReference type="PROSITE" id="PS00606">
    <property type="entry name" value="KS3_1"/>
    <property type="match status" value="1"/>
</dbReference>
<dbReference type="Gene3D" id="3.90.1150.10">
    <property type="entry name" value="Aspartate Aminotransferase, domain 1"/>
    <property type="match status" value="1"/>
</dbReference>
<keyword evidence="4" id="KW-0808">Transferase</keyword>
<dbReference type="InterPro" id="IPR049552">
    <property type="entry name" value="PKS_DH_N"/>
</dbReference>
<dbReference type="GO" id="GO:0031177">
    <property type="term" value="F:phosphopantetheine binding"/>
    <property type="evidence" value="ECO:0007669"/>
    <property type="project" value="InterPro"/>
</dbReference>
<feature type="active site" description="Proton donor; for dehydratase activity" evidence="7">
    <location>
        <position position="1134"/>
    </location>
</feature>
<evidence type="ECO:0000256" key="1">
    <source>
        <dbReference type="ARBA" id="ARBA00001933"/>
    </source>
</evidence>
<reference evidence="11 12" key="1">
    <citation type="submission" date="2016-11" db="EMBL/GenBank/DDBJ databases">
        <title>Draft Genome Sequences of Nine Cyanobacterial Strains from Diverse Habitats.</title>
        <authorList>
            <person name="Zhu T."/>
            <person name="Hou S."/>
            <person name="Lu X."/>
            <person name="Hess W.R."/>
        </authorList>
    </citation>
    <scope>NUCLEOTIDE SEQUENCE [LARGE SCALE GENOMIC DNA]</scope>
    <source>
        <strain evidence="11 12">NIES-593</strain>
    </source>
</reference>
<dbReference type="InterPro" id="IPR049900">
    <property type="entry name" value="PKS_mFAS_DH"/>
</dbReference>
<dbReference type="Proteomes" id="UP000186868">
    <property type="component" value="Unassembled WGS sequence"/>
</dbReference>
<dbReference type="GO" id="GO:0005737">
    <property type="term" value="C:cytoplasm"/>
    <property type="evidence" value="ECO:0007669"/>
    <property type="project" value="TreeGrafter"/>
</dbReference>
<dbReference type="Gene3D" id="1.10.1200.10">
    <property type="entry name" value="ACP-like"/>
    <property type="match status" value="1"/>
</dbReference>
<dbReference type="InterPro" id="IPR015422">
    <property type="entry name" value="PyrdxlP-dep_Trfase_small"/>
</dbReference>
<sequence>MRSTIPLEPIAIVGIGCRFPGANNPESFWQLLRNGVEAISEVPKSRWDVDRFYDPDPAKPGKTHTRRGGFLEDIDRFDPQFFGISPREANTIDPQQRLLLEVAWEALEDGGQIPEQLAGTQTGVFIGIGTHDYSIMLWQHPVSDPYATTGTGNCIAANRISYAFDFKGPSLAVDTACSSSLVAIHLACQSIWTGESTMALAGGVNVILLPTVMVGFAKGGFLSGDGRCKSFDTGANGYVRSEGAGIVVLKPLSQAQADGDDIYAVIRGSAVNQDGWTNGLAAPNPLAQEAVIREACRRAGVSPSQIQYVEAHGTGTKIGDPIEMQALGAVLAEGRESGDYCAVGSVKTNIGHAETAAGVAGLIKVALALKYKQIPPSLHFQEPNPAIAFDKLPLRVQTTLTPWLERSFPALAGVNSFGFGGTNAHVVLEEFHAQTIPPAPLIKGERPLHLLTLSAKSEKALRELAGRYKEFLESHLEVSLPDVCFTANTRRSQFNHRLAIVTKSTEQLRSQLEAFASGQEISGLVRSQITSNRISKIAFLFTGQGSQYVGMGSQLYQTQPTFRATLDRCAEILQPYLEKPLLEVLYPSQIEKKTRSPIDETAYTQPALFALEYALYELWKSWGISPTAVIGHSVGEYVAACIAGVFSLEDGLKLIAARGRLMQQLPQDGSMVAVFASEEIVSAAIAPYQEQVNLAAINGYENLVISGKRQAIERIVSKLQAEGIETKQLNVSHAFHSPLMEPILAQFETVARQITYSPPQITLISNLTGRAINSEIATPEYWCRHIRQPVCFAQSIETLHRLGYQAFVEIGAKPTLLGMARSILEPKKTSDFCTDPKFRVSTSSEFRVPSSDFFLWLPSLRPGASDWQQLLQSLGELYVRGVKVDWLECDRNSSRTLVHLPTYPFQRQRFWWESPKFNECQSPIQNPNHPLLGQRLHLAGTKEIRFQAQISQDSPAYLKDHCLDTQPIFPATAYLEMALAAGANLFKSDRLRLEEFAIAQPLVLPENQLKTLQIILIPETRSGYSFQIFSSTINEETTESSFTLHASGKVNLEDKNEQPFQSELAELQADFSQNPLSVLDYYQQLREQGLCYGKNFQGIKQLWQVKGQVLGQIQLPETLTFEAENYLLHPVLLDSCFQLLGAAFANDERGTYLPVGLERLHVYRRSSHYLWSRVKVGKDNPTNGYTTGQRLKADLQLFDENGILVAQIEGLSLQYVSRQSIQKLVPEPKQENLEDWLYEVVWQPSKGQKAESLGQKTAENWLIFADQRGIGVKLAKALEEKGDRATLIFPGQSYAISDEGHYQIDPTQPEDFQRLFEQIKSCCEIVHLWGLEETTDLQQAQVLGCGSVLHLVQALIKARFPQLPKLWLATRGTQPVGMDSTPIQVQQSSLWGLRRVIRLEHPDLPCKCLDLDPSEKSDDIPTLLEELYFPDAEDQIAYRQGIRYVPRLMQRTSQTQSDTPIQLKISDYGILDNLTPAPATRCSPAPGEVEIQVCAAGVNFRDVLNALGMLKEYLERMGFADAAEVPFGGECAGKIVAVGEGVEGLQVGDEVIAAQAIGSLSSFVTVDARFVVRKPKELSFEEAATIPTTFLTAYYGLHYLAKIKKGDRLLIHSAAGGVGQAAIQLAQKAGAEVLATASPKKWEFLKSMGVKNVMNSRTLDFAEEVMALTDGQGVDIVLNSFNGEFIAKNLEILAPGGRFVEIGKIGIWDESQVREKRADVAYFPFDLLNVSQDRPSLIASMLEELIQEFHQRSLRPLPHTVFPIEEAASAFRYMAQAKHIGKVVISLPQIASQPFMIRKDGSYLITGGLGALGLQVARWLVEQGAKHLVLVGRSQPSQAAQETISQLEKAGAQVIVVQADVSKPEDVARIIALSEKIQSKIQLRGIIHAAGILDDGVLLKQTWERFERVMAPKVQGAWNLHVATQDLALDFFVCFSSIASLIGSPGQGNYAAANAFMDALVHYRRGMGLPALSVNWGVWADVGMAAELSAQNQARLEQQGLSAIASQQGLQLLKALLQQQATQVGAFPVNWSIFLKQLPETSFFEAITPKSEENSLQSRSEFLQQLESAASSDRKTLLFDRVRSQVAKVLGFSSPELIEPQQNFGDLGMDSLMAVELKNSLQASLGIPIALTSAFDHPTIELLTNYLAQELSAGEFVDGFSTQSSVRSPGPNSINQLTIQSNEKSSTPGMINKSIVRSNEQAIVNESPNNNGSKASETLINREIRPENYQFRLMPEYINLRKDLERVEQLGNPFFEVYDGIAADAIRIGDRELINYSSYNYLGMSGDATVSQAAMDAIARYGTSVSASRVVSGERPLHRELEREIADFLGTEDCIAYIGGHATNVTTIGHLFGKNDLILCDALSHNSIREGCKLSGATIIEFPHNDWQTLDRILSQRRHEHEKVLIAIEGIYSTDGDLPYLPEFVKLKKQYKAFILVDEAHSIGVLGIYGRGIGEYFGIAPADVDLWMGTLSKSFASCGGYIAGCREVVEYLKYTAPGFVFSVGMSPPNAAAALAAIRLLKAEPERVSRLRDRAKLFLELAKSKRLNTGSSQDSPIVPIIVGEPYKAVQLSQALSRRGINVQPMVYPSVPYNASRLRFFISCTHTEEQIHFTIDAIAQEIAKLN</sequence>
<dbReference type="InterPro" id="IPR016035">
    <property type="entry name" value="Acyl_Trfase/lysoPLipase"/>
</dbReference>
<dbReference type="RefSeq" id="WP_073601769.1">
    <property type="nucleotide sequence ID" value="NZ_MRCB01000060.1"/>
</dbReference>
<dbReference type="InterPro" id="IPR042104">
    <property type="entry name" value="PKS_dehydratase_sf"/>
</dbReference>
<dbReference type="SMART" id="SM00822">
    <property type="entry name" value="PKS_KR"/>
    <property type="match status" value="1"/>
</dbReference>
<dbReference type="InterPro" id="IPR036291">
    <property type="entry name" value="NAD(P)-bd_dom_sf"/>
</dbReference>
<dbReference type="FunFam" id="3.40.50.720:FF:000209">
    <property type="entry name" value="Polyketide synthase Pks12"/>
    <property type="match status" value="1"/>
</dbReference>
<dbReference type="InterPro" id="IPR001227">
    <property type="entry name" value="Ac_transferase_dom_sf"/>
</dbReference>
<dbReference type="SMART" id="SM00825">
    <property type="entry name" value="PKS_KS"/>
    <property type="match status" value="1"/>
</dbReference>
<keyword evidence="12" id="KW-1185">Reference proteome</keyword>
<feature type="domain" description="PKS/mFAS DH" evidence="10">
    <location>
        <begin position="929"/>
        <end position="1222"/>
    </location>
</feature>
<dbReference type="Pfam" id="PF00550">
    <property type="entry name" value="PP-binding"/>
    <property type="match status" value="1"/>
</dbReference>
<evidence type="ECO:0000313" key="11">
    <source>
        <dbReference type="EMBL" id="OKH17705.1"/>
    </source>
</evidence>
<evidence type="ECO:0000256" key="7">
    <source>
        <dbReference type="PROSITE-ProRule" id="PRU01363"/>
    </source>
</evidence>
<dbReference type="SMART" id="SM00829">
    <property type="entry name" value="PKS_ER"/>
    <property type="match status" value="1"/>
</dbReference>
<dbReference type="OrthoDB" id="499075at2"/>
<dbReference type="PANTHER" id="PTHR43775">
    <property type="entry name" value="FATTY ACID SYNTHASE"/>
    <property type="match status" value="1"/>
</dbReference>
<evidence type="ECO:0000256" key="3">
    <source>
        <dbReference type="ARBA" id="ARBA00022553"/>
    </source>
</evidence>
<dbReference type="InterPro" id="IPR020843">
    <property type="entry name" value="ER"/>
</dbReference>
<dbReference type="InterPro" id="IPR016039">
    <property type="entry name" value="Thiolase-like"/>
</dbReference>
<dbReference type="SMART" id="SM00827">
    <property type="entry name" value="PKS_AT"/>
    <property type="match status" value="1"/>
</dbReference>
<organism evidence="11 12">
    <name type="scientific">Hydrococcus rivularis NIES-593</name>
    <dbReference type="NCBI Taxonomy" id="1921803"/>
    <lineage>
        <taxon>Bacteria</taxon>
        <taxon>Bacillati</taxon>
        <taxon>Cyanobacteriota</taxon>
        <taxon>Cyanophyceae</taxon>
        <taxon>Pleurocapsales</taxon>
        <taxon>Hydrococcaceae</taxon>
        <taxon>Hydrococcus</taxon>
    </lineage>
</organism>
<dbReference type="InterPro" id="IPR036736">
    <property type="entry name" value="ACP-like_sf"/>
</dbReference>
<dbReference type="InterPro" id="IPR001917">
    <property type="entry name" value="Aminotrans_II_pyridoxalP_BS"/>
</dbReference>
<name>A0A1U7H6X5_9CYAN</name>
<dbReference type="GO" id="GO:0004315">
    <property type="term" value="F:3-oxoacyl-[acyl-carrier-protein] synthase activity"/>
    <property type="evidence" value="ECO:0007669"/>
    <property type="project" value="InterPro"/>
</dbReference>
<dbReference type="Pfam" id="PF22621">
    <property type="entry name" value="CurL-like_PKS_C"/>
    <property type="match status" value="1"/>
</dbReference>
<keyword evidence="3" id="KW-0597">Phosphoprotein</keyword>
<dbReference type="PROSITE" id="PS50075">
    <property type="entry name" value="CARRIER"/>
    <property type="match status" value="1"/>
</dbReference>
<dbReference type="InterPro" id="IPR015421">
    <property type="entry name" value="PyrdxlP-dep_Trfase_major"/>
</dbReference>
<dbReference type="Pfam" id="PF14765">
    <property type="entry name" value="PS-DH"/>
    <property type="match status" value="1"/>
</dbReference>
<evidence type="ECO:0000259" key="8">
    <source>
        <dbReference type="PROSITE" id="PS50075"/>
    </source>
</evidence>
<keyword evidence="5" id="KW-0663">Pyridoxal phosphate</keyword>
<dbReference type="SUPFAM" id="SSF47336">
    <property type="entry name" value="ACP-like"/>
    <property type="match status" value="1"/>
</dbReference>
<dbReference type="InterPro" id="IPR013968">
    <property type="entry name" value="PKS_KR"/>
</dbReference>
<dbReference type="Pfam" id="PF08240">
    <property type="entry name" value="ADH_N"/>
    <property type="match status" value="1"/>
</dbReference>
<evidence type="ECO:0000259" key="9">
    <source>
        <dbReference type="PROSITE" id="PS52004"/>
    </source>
</evidence>
<dbReference type="InterPro" id="IPR004839">
    <property type="entry name" value="Aminotransferase_I/II_large"/>
</dbReference>
<dbReference type="Pfam" id="PF00109">
    <property type="entry name" value="ketoacyl-synt"/>
    <property type="match status" value="1"/>
</dbReference>
<keyword evidence="6" id="KW-0511">Multifunctional enzyme</keyword>
<dbReference type="InterPro" id="IPR049490">
    <property type="entry name" value="C883_1060-like_KR_N"/>
</dbReference>
<dbReference type="Pfam" id="PF08659">
    <property type="entry name" value="KR"/>
    <property type="match status" value="1"/>
</dbReference>
<dbReference type="InterPro" id="IPR014030">
    <property type="entry name" value="Ketoacyl_synth_N"/>
</dbReference>
<dbReference type="InterPro" id="IPR015424">
    <property type="entry name" value="PyrdxlP-dep_Trfase"/>
</dbReference>
<protein>
    <submittedName>
        <fullName evidence="11">Beta-ketoacyl synthase</fullName>
    </submittedName>
</protein>
<evidence type="ECO:0000259" key="10">
    <source>
        <dbReference type="PROSITE" id="PS52019"/>
    </source>
</evidence>
<dbReference type="GO" id="GO:0006633">
    <property type="term" value="P:fatty acid biosynthetic process"/>
    <property type="evidence" value="ECO:0007669"/>
    <property type="project" value="InterPro"/>
</dbReference>
<dbReference type="FunFam" id="3.40.366.10:FF:000002">
    <property type="entry name" value="Probable polyketide synthase 2"/>
    <property type="match status" value="1"/>
</dbReference>
<dbReference type="PROSITE" id="PS52004">
    <property type="entry name" value="KS3_2"/>
    <property type="match status" value="1"/>
</dbReference>
<dbReference type="Gene3D" id="3.40.366.10">
    <property type="entry name" value="Malonyl-Coenzyme A Acyl Carrier Protein, domain 2"/>
    <property type="match status" value="1"/>
</dbReference>
<dbReference type="FunFam" id="3.40.47.10:FF:000019">
    <property type="entry name" value="Polyketide synthase type I"/>
    <property type="match status" value="1"/>
</dbReference>
<evidence type="ECO:0000256" key="4">
    <source>
        <dbReference type="ARBA" id="ARBA00022679"/>
    </source>
</evidence>
<feature type="domain" description="Carrier" evidence="8">
    <location>
        <begin position="2076"/>
        <end position="2151"/>
    </location>
</feature>
<dbReference type="InterPro" id="IPR014031">
    <property type="entry name" value="Ketoacyl_synth_C"/>
</dbReference>
<dbReference type="GO" id="GO:0071770">
    <property type="term" value="P:DIM/DIP cell wall layer assembly"/>
    <property type="evidence" value="ECO:0007669"/>
    <property type="project" value="TreeGrafter"/>
</dbReference>
<dbReference type="Gene3D" id="3.30.70.3290">
    <property type="match status" value="1"/>
</dbReference>
<proteinExistence type="predicted"/>
<keyword evidence="2" id="KW-0596">Phosphopantetheine</keyword>
<dbReference type="Pfam" id="PF21089">
    <property type="entry name" value="PKS_DH_N"/>
    <property type="match status" value="1"/>
</dbReference>
<dbReference type="Pfam" id="PF00698">
    <property type="entry name" value="Acyl_transf_1"/>
    <property type="match status" value="1"/>
</dbReference>
<dbReference type="GO" id="GO:0005886">
    <property type="term" value="C:plasma membrane"/>
    <property type="evidence" value="ECO:0007669"/>
    <property type="project" value="TreeGrafter"/>
</dbReference>
<dbReference type="InterPro" id="IPR050091">
    <property type="entry name" value="PKS_NRPS_Biosynth_Enz"/>
</dbReference>
<gene>
    <name evidence="11" type="ORF">NIES593_22900</name>
</gene>
<comment type="caution">
    <text evidence="11">The sequence shown here is derived from an EMBL/GenBank/DDBJ whole genome shotgun (WGS) entry which is preliminary data.</text>
</comment>
<dbReference type="SUPFAM" id="SSF51735">
    <property type="entry name" value="NAD(P)-binding Rossmann-fold domains"/>
    <property type="match status" value="3"/>
</dbReference>
<dbReference type="InterPro" id="IPR011032">
    <property type="entry name" value="GroES-like_sf"/>
</dbReference>
<dbReference type="Gene3D" id="3.40.50.720">
    <property type="entry name" value="NAD(P)-binding Rossmann-like Domain"/>
    <property type="match status" value="3"/>
</dbReference>
<dbReference type="SUPFAM" id="SSF53901">
    <property type="entry name" value="Thiolase-like"/>
    <property type="match status" value="1"/>
</dbReference>
<dbReference type="SMART" id="SM00826">
    <property type="entry name" value="PKS_DH"/>
    <property type="match status" value="1"/>
</dbReference>
<dbReference type="SMART" id="SM01294">
    <property type="entry name" value="PKS_PP_betabranch"/>
    <property type="match status" value="1"/>
</dbReference>
<dbReference type="Pfam" id="PF13602">
    <property type="entry name" value="ADH_zinc_N_2"/>
    <property type="match status" value="1"/>
</dbReference>
<dbReference type="CDD" id="cd08955">
    <property type="entry name" value="KR_2_FAS_SDR_x"/>
    <property type="match status" value="1"/>
</dbReference>
<evidence type="ECO:0000313" key="12">
    <source>
        <dbReference type="Proteomes" id="UP000186868"/>
    </source>
</evidence>
<dbReference type="Gene3D" id="3.40.47.10">
    <property type="match status" value="1"/>
</dbReference>
<dbReference type="GO" id="GO:0030170">
    <property type="term" value="F:pyridoxal phosphate binding"/>
    <property type="evidence" value="ECO:0007669"/>
    <property type="project" value="InterPro"/>
</dbReference>
<dbReference type="STRING" id="1921803.NIES593_22900"/>
<dbReference type="PANTHER" id="PTHR43775:SF37">
    <property type="entry name" value="SI:DKEY-61P9.11"/>
    <property type="match status" value="1"/>
</dbReference>
<dbReference type="InterPro" id="IPR014043">
    <property type="entry name" value="Acyl_transferase_dom"/>
</dbReference>
<dbReference type="InterPro" id="IPR020807">
    <property type="entry name" value="PKS_DH"/>
</dbReference>
<dbReference type="Gene3D" id="3.10.129.110">
    <property type="entry name" value="Polyketide synthase dehydratase"/>
    <property type="match status" value="1"/>
</dbReference>
<dbReference type="PROSITE" id="PS52019">
    <property type="entry name" value="PKS_MFAS_DH"/>
    <property type="match status" value="1"/>
</dbReference>
<dbReference type="InterPro" id="IPR018201">
    <property type="entry name" value="Ketoacyl_synth_AS"/>
</dbReference>
<dbReference type="InterPro" id="IPR057326">
    <property type="entry name" value="KR_dom"/>
</dbReference>
<dbReference type="SUPFAM" id="SSF52151">
    <property type="entry name" value="FabD/lysophospholipase-like"/>
    <property type="match status" value="1"/>
</dbReference>
<dbReference type="InterPro" id="IPR020841">
    <property type="entry name" value="PKS_Beta-ketoAc_synthase_dom"/>
</dbReference>
<dbReference type="GO" id="GO:0016491">
    <property type="term" value="F:oxidoreductase activity"/>
    <property type="evidence" value="ECO:0007669"/>
    <property type="project" value="InterPro"/>
</dbReference>
<dbReference type="CDD" id="cd00833">
    <property type="entry name" value="PKS"/>
    <property type="match status" value="1"/>
</dbReference>
<dbReference type="SUPFAM" id="SSF53383">
    <property type="entry name" value="PLP-dependent transferases"/>
    <property type="match status" value="1"/>
</dbReference>
<dbReference type="InterPro" id="IPR020806">
    <property type="entry name" value="PKS_PP-bd"/>
</dbReference>
<feature type="region of interest" description="C-terminal hotdog fold" evidence="7">
    <location>
        <begin position="1073"/>
        <end position="1222"/>
    </location>
</feature>
<dbReference type="EMBL" id="MRCB01000060">
    <property type="protein sequence ID" value="OKH17705.1"/>
    <property type="molecule type" value="Genomic_DNA"/>
</dbReference>
<evidence type="ECO:0000256" key="6">
    <source>
        <dbReference type="ARBA" id="ARBA00023268"/>
    </source>
</evidence>
<dbReference type="SUPFAM" id="SSF50129">
    <property type="entry name" value="GroES-like"/>
    <property type="match status" value="1"/>
</dbReference>
<evidence type="ECO:0000256" key="2">
    <source>
        <dbReference type="ARBA" id="ARBA00022450"/>
    </source>
</evidence>
<feature type="domain" description="Ketosynthase family 3 (KS3)" evidence="9">
    <location>
        <begin position="7"/>
        <end position="430"/>
    </location>
</feature>
<dbReference type="CDD" id="cd05195">
    <property type="entry name" value="enoyl_red"/>
    <property type="match status" value="1"/>
</dbReference>
<dbReference type="InterPro" id="IPR009081">
    <property type="entry name" value="PP-bd_ACP"/>
</dbReference>
<dbReference type="SUPFAM" id="SSF55048">
    <property type="entry name" value="Probable ACP-binding domain of malonyl-CoA ACP transacylase"/>
    <property type="match status" value="1"/>
</dbReference>
<dbReference type="GO" id="GO:0004312">
    <property type="term" value="F:fatty acid synthase activity"/>
    <property type="evidence" value="ECO:0007669"/>
    <property type="project" value="TreeGrafter"/>
</dbReference>
<dbReference type="Gene3D" id="3.90.180.10">
    <property type="entry name" value="Medium-chain alcohol dehydrogenases, catalytic domain"/>
    <property type="match status" value="1"/>
</dbReference>
<dbReference type="InterPro" id="IPR049551">
    <property type="entry name" value="PKS_DH_C"/>
</dbReference>
<dbReference type="InterPro" id="IPR013154">
    <property type="entry name" value="ADH-like_N"/>
</dbReference>
<dbReference type="CDD" id="cd06454">
    <property type="entry name" value="KBL_like"/>
    <property type="match status" value="1"/>
</dbReference>
<evidence type="ECO:0000256" key="5">
    <source>
        <dbReference type="ARBA" id="ARBA00022898"/>
    </source>
</evidence>
<dbReference type="Pfam" id="PF21394">
    <property type="entry name" value="Beta-ketacyl_N"/>
    <property type="match status" value="1"/>
</dbReference>
<accession>A0A1U7H6X5</accession>
<dbReference type="PROSITE" id="PS00599">
    <property type="entry name" value="AA_TRANSFER_CLASS_2"/>
    <property type="match status" value="1"/>
</dbReference>